<dbReference type="GO" id="GO:0009279">
    <property type="term" value="C:cell outer membrane"/>
    <property type="evidence" value="ECO:0007669"/>
    <property type="project" value="TreeGrafter"/>
</dbReference>
<feature type="signal peptide" evidence="1">
    <location>
        <begin position="1"/>
        <end position="29"/>
    </location>
</feature>
<gene>
    <name evidence="3" type="ORF">CEY11_20810</name>
</gene>
<keyword evidence="1" id="KW-0732">Signal</keyword>
<evidence type="ECO:0000259" key="2">
    <source>
        <dbReference type="Pfam" id="PF13953"/>
    </source>
</evidence>
<protein>
    <submittedName>
        <fullName evidence="3">Fimbrial assembly protein</fullName>
    </submittedName>
</protein>
<name>A0A225M3B5_9BURK</name>
<dbReference type="PANTHER" id="PTHR30451">
    <property type="entry name" value="OUTER MEMBRANE USHER PROTEIN"/>
    <property type="match status" value="1"/>
</dbReference>
<dbReference type="Proteomes" id="UP000214603">
    <property type="component" value="Unassembled WGS sequence"/>
</dbReference>
<dbReference type="InterPro" id="IPR043142">
    <property type="entry name" value="PapC-like_C_sf"/>
</dbReference>
<evidence type="ECO:0000313" key="3">
    <source>
        <dbReference type="EMBL" id="OWT55162.1"/>
    </source>
</evidence>
<feature type="chain" id="PRO_5013098707" evidence="1">
    <location>
        <begin position="30"/>
        <end position="801"/>
    </location>
</feature>
<sequence>MYRCLPCLRPIRFLCTCALLAAGANDAVAAGSGPIVAPPASGSIVMEPGSGSLASQQLYLQVYLNGNKIEALQPFTLRGGTLWAEPAVLRRIGFKNPGPGVESVQIDKLPDTRVRYDAGQQQLDITAPLGELNLARTVTDVDAVGALQVSAGTGMLLNYDLYGTYTPSGASTLSASTELRAFSPLGTFSNTMWTRYGPYADDLSGGVVGQANRWDNVRLDTSWSTSWPGKALTLTLGDTTTSYVSWSRATRIGGIRFGRNFSLQPYKITSPLPAFLGSATLPSAVDLYIDGVKRYTGVVPAGPFQINTPPNITGLGNAQMVLTDAQGRRTQVDIPFYAATTRLARGLSDWSVEAGYVRKDYGLSSFSYAGEPMFSGTARYGLSQNLTLEAHGEQTRGLALAGGGAVLGLGLAGQMQGSYTASRGGGLSGSQYSLGYQWQSRYFNVGFSTTHADMAYRDVAALYGTPVAQEVQSAVIGTFLGRAGAVNLNYVGSRYAGSDSNRYAGVSWSKTFGDSVTLSVNYNRNLNAPHDQAFYVGLNIWLDKGLNVSSSLQHANGQTGYGLGASQTAPGYTGWNWTVQGQHMPDATYGYAQAGYRGKYGEYMAGVSTSNSTNSAYGDVSGSVALMGGGVFAGRKITDSFAVVSTDRVPDVPVRLQNNPVGKTDARGLLMVMPLMSYQKNLISIDTLDLPADVKIDRVSADVVPQVGAGALVKFSIEPARAATVILHDTAGRPLPVGSTVRLNGAAATSMLGYDGMAYLEGLLAHDRVQVTTGDGRSCSAAFDYRHVAGKMATIGPLRCE</sequence>
<dbReference type="GO" id="GO:0015473">
    <property type="term" value="F:fimbrial usher porin activity"/>
    <property type="evidence" value="ECO:0007669"/>
    <property type="project" value="InterPro"/>
</dbReference>
<dbReference type="Pfam" id="PF13953">
    <property type="entry name" value="PapC_C"/>
    <property type="match status" value="1"/>
</dbReference>
<dbReference type="AlphaFoldDB" id="A0A225M3B5"/>
<dbReference type="InterPro" id="IPR042186">
    <property type="entry name" value="FimD_plug_dom"/>
</dbReference>
<dbReference type="PANTHER" id="PTHR30451:SF5">
    <property type="entry name" value="SLR0019 PROTEIN"/>
    <property type="match status" value="1"/>
</dbReference>
<evidence type="ECO:0000256" key="1">
    <source>
        <dbReference type="SAM" id="SignalP"/>
    </source>
</evidence>
<dbReference type="Pfam" id="PF00577">
    <property type="entry name" value="Usher"/>
    <property type="match status" value="1"/>
</dbReference>
<organism evidence="3 4">
    <name type="scientific">Candidimonas nitroreducens</name>
    <dbReference type="NCBI Taxonomy" id="683354"/>
    <lineage>
        <taxon>Bacteria</taxon>
        <taxon>Pseudomonadati</taxon>
        <taxon>Pseudomonadota</taxon>
        <taxon>Betaproteobacteria</taxon>
        <taxon>Burkholderiales</taxon>
        <taxon>Alcaligenaceae</taxon>
        <taxon>Candidimonas</taxon>
    </lineage>
</organism>
<dbReference type="InterPro" id="IPR000015">
    <property type="entry name" value="Fimb_usher"/>
</dbReference>
<dbReference type="InterPro" id="IPR025949">
    <property type="entry name" value="PapC-like_C"/>
</dbReference>
<dbReference type="EMBL" id="NJIH01000013">
    <property type="protein sequence ID" value="OWT55162.1"/>
    <property type="molecule type" value="Genomic_DNA"/>
</dbReference>
<comment type="caution">
    <text evidence="3">The sequence shown here is derived from an EMBL/GenBank/DDBJ whole genome shotgun (WGS) entry which is preliminary data.</text>
</comment>
<keyword evidence="4" id="KW-1185">Reference proteome</keyword>
<dbReference type="Gene3D" id="2.60.40.2610">
    <property type="entry name" value="Outer membrane usher protein FimD, plug domain"/>
    <property type="match status" value="1"/>
</dbReference>
<reference evidence="4" key="1">
    <citation type="submission" date="2017-06" db="EMBL/GenBank/DDBJ databases">
        <title>Herbaspirillum phytohormonus sp. nov., isolated from the root nodule of Robinia pseudoacacia in lead-zinc mine.</title>
        <authorList>
            <person name="Fan M."/>
            <person name="Lin Y."/>
        </authorList>
    </citation>
    <scope>NUCLEOTIDE SEQUENCE [LARGE SCALE GENOMIC DNA]</scope>
    <source>
        <strain evidence="4">SC-089</strain>
    </source>
</reference>
<accession>A0A225M3B5</accession>
<proteinExistence type="predicted"/>
<dbReference type="Gene3D" id="2.60.40.2070">
    <property type="match status" value="1"/>
</dbReference>
<evidence type="ECO:0000313" key="4">
    <source>
        <dbReference type="Proteomes" id="UP000214603"/>
    </source>
</evidence>
<dbReference type="GO" id="GO:0009297">
    <property type="term" value="P:pilus assembly"/>
    <property type="evidence" value="ECO:0007669"/>
    <property type="project" value="InterPro"/>
</dbReference>
<dbReference type="Gene3D" id="2.60.40.3110">
    <property type="match status" value="1"/>
</dbReference>
<feature type="domain" description="PapC-like C-terminal" evidence="2">
    <location>
        <begin position="727"/>
        <end position="785"/>
    </location>
</feature>